<protein>
    <submittedName>
        <fullName evidence="3">Uncharacterized protein</fullName>
    </submittedName>
</protein>
<dbReference type="RefSeq" id="WP_099215146.1">
    <property type="nucleotide sequence ID" value="NZ_JAUYVU010000001.1"/>
</dbReference>
<keyword evidence="5" id="KW-1185">Reference proteome</keyword>
<accession>A0A2G1BXB6</accession>
<name>A0A2G1BXB6_9FLAO</name>
<dbReference type="EMBL" id="PDUU01000004">
    <property type="protein sequence ID" value="PHN98245.1"/>
    <property type="molecule type" value="Genomic_DNA"/>
</dbReference>
<reference evidence="2 5" key="3">
    <citation type="submission" date="2023-07" db="EMBL/GenBank/DDBJ databases">
        <title>Genome content predicts the carbon catabolic preferences of heterotrophic bacteria.</title>
        <authorList>
            <person name="Gralka M."/>
        </authorList>
    </citation>
    <scope>NUCLEOTIDE SEQUENCE [LARGE SCALE GENOMIC DNA]</scope>
    <source>
        <strain evidence="2 5">4G03</strain>
    </source>
</reference>
<dbReference type="AlphaFoldDB" id="A0A2G1BXB6"/>
<dbReference type="Proteomes" id="UP001242342">
    <property type="component" value="Unassembled WGS sequence"/>
</dbReference>
<gene>
    <name evidence="3" type="ORF">CSC81_07535</name>
    <name evidence="2" type="ORF">Q8W23_02320</name>
</gene>
<feature type="chain" id="PRO_5013740093" evidence="1">
    <location>
        <begin position="22"/>
        <end position="483"/>
    </location>
</feature>
<evidence type="ECO:0000313" key="2">
    <source>
        <dbReference type="EMBL" id="MDP2540300.1"/>
    </source>
</evidence>
<evidence type="ECO:0000313" key="4">
    <source>
        <dbReference type="Proteomes" id="UP000222163"/>
    </source>
</evidence>
<reference evidence="3 4" key="1">
    <citation type="journal article" date="2016" name="Nat. Commun.">
        <title>Microbial interactions lead to rapid micro-scale successions on model marine particles.</title>
        <authorList>
            <person name="Datta M.S."/>
            <person name="Sliwerska E."/>
            <person name="Gore J."/>
            <person name="Polz M.F."/>
            <person name="Cordero O.X."/>
        </authorList>
    </citation>
    <scope>NUCLEOTIDE SEQUENCE [LARGE SCALE GENOMIC DNA]</scope>
    <source>
        <strain evidence="3 4">4G03</strain>
    </source>
</reference>
<reference evidence="3" key="2">
    <citation type="submission" date="2017-10" db="EMBL/GenBank/DDBJ databases">
        <authorList>
            <person name="Enke T.N."/>
            <person name="Cordero O.X."/>
        </authorList>
    </citation>
    <scope>NUCLEOTIDE SEQUENCE</scope>
    <source>
        <strain evidence="3">4G03</strain>
    </source>
</reference>
<sequence>MKKNCMNILFLIGFMYSSLFAQTEIASFKNFLKENSTDIKDVIPVVNTKNNDLAILIADAKNVYAYKFNDEFKLTGQLSSETKKRKYKILLGSSIYGNEYKIFLTNKSNTQFASVSFSFNDKKNTVKEFLLPSGQTFIQTVSLKNKFYIISGNKMDGSIYLNYLNEDGNLQYIPLDIAELKLLNKKNKKVRVIDLLLPFNYSPIKKFEENTPNSIESVSETAKMYLKDDNLIISFDNNENTTQLFTVNLTNYKVSTVTFNKPLSNVKSGRKKTNSFIFDDKIAVVAATKNILSMYILDYSTGNFIKEYAVNQDEEILFKNTPIIQKGGFYNGYRELEKTKKFLRKITAGKIGVSVIKNKNTYLLTLGGYVEQRTAAPMMMGGFGGIGGAIASVGSVNVNLFFNPTMFAYNSFTNTKSTQIECLFDTNFEHIKDAEVPKNIFDKIKSTPKKSDIGYTIFKYKDFYIRSDYTPSDKTYHLRKFTR</sequence>
<evidence type="ECO:0000313" key="3">
    <source>
        <dbReference type="EMBL" id="PHN98245.1"/>
    </source>
</evidence>
<evidence type="ECO:0000313" key="5">
    <source>
        <dbReference type="Proteomes" id="UP001242342"/>
    </source>
</evidence>
<keyword evidence="1" id="KW-0732">Signal</keyword>
<evidence type="ECO:0000256" key="1">
    <source>
        <dbReference type="SAM" id="SignalP"/>
    </source>
</evidence>
<organism evidence="3 4">
    <name type="scientific">Tenacibaculum discolor</name>
    <dbReference type="NCBI Taxonomy" id="361581"/>
    <lineage>
        <taxon>Bacteria</taxon>
        <taxon>Pseudomonadati</taxon>
        <taxon>Bacteroidota</taxon>
        <taxon>Flavobacteriia</taxon>
        <taxon>Flavobacteriales</taxon>
        <taxon>Flavobacteriaceae</taxon>
        <taxon>Tenacibaculum</taxon>
    </lineage>
</organism>
<comment type="caution">
    <text evidence="3">The sequence shown here is derived from an EMBL/GenBank/DDBJ whole genome shotgun (WGS) entry which is preliminary data.</text>
</comment>
<dbReference type="Proteomes" id="UP000222163">
    <property type="component" value="Unassembled WGS sequence"/>
</dbReference>
<dbReference type="EMBL" id="JAUYVU010000001">
    <property type="protein sequence ID" value="MDP2540300.1"/>
    <property type="molecule type" value="Genomic_DNA"/>
</dbReference>
<proteinExistence type="predicted"/>
<feature type="signal peptide" evidence="1">
    <location>
        <begin position="1"/>
        <end position="21"/>
    </location>
</feature>